<dbReference type="Gene3D" id="2.160.20.10">
    <property type="entry name" value="Single-stranded right-handed beta-helix, Pectin lyase-like"/>
    <property type="match status" value="1"/>
</dbReference>
<keyword evidence="3" id="KW-1185">Reference proteome</keyword>
<organism evidence="2 3">
    <name type="scientific">Propionibacterium ruminifibrarum</name>
    <dbReference type="NCBI Taxonomy" id="1962131"/>
    <lineage>
        <taxon>Bacteria</taxon>
        <taxon>Bacillati</taxon>
        <taxon>Actinomycetota</taxon>
        <taxon>Actinomycetes</taxon>
        <taxon>Propionibacteriales</taxon>
        <taxon>Propionibacteriaceae</taxon>
        <taxon>Propionibacterium</taxon>
    </lineage>
</organism>
<reference evidence="3" key="1">
    <citation type="submission" date="2018-02" db="EMBL/GenBank/DDBJ databases">
        <authorList>
            <person name="Hornung B."/>
        </authorList>
    </citation>
    <scope>NUCLEOTIDE SEQUENCE [LARGE SCALE GENOMIC DNA]</scope>
</reference>
<dbReference type="RefSeq" id="WP_147385331.1">
    <property type="nucleotide sequence ID" value="NZ_OMOH01000002.1"/>
</dbReference>
<evidence type="ECO:0000313" key="2">
    <source>
        <dbReference type="EMBL" id="SPF67640.1"/>
    </source>
</evidence>
<name>A0A375HYJ1_9ACTN</name>
<feature type="compositionally biased region" description="Polar residues" evidence="1">
    <location>
        <begin position="96"/>
        <end position="105"/>
    </location>
</feature>
<dbReference type="InterPro" id="IPR006311">
    <property type="entry name" value="TAT_signal"/>
</dbReference>
<sequence>MKTSRRFFLGAGAAGAVALGTTGCGTQNSPARSGTGEGTAPPGSSAPGGVPGLSASGATTPAGQESAGIEQSAPATGTDAPEPGGSDARPDGEQSAEATESSEPATTPGAPDEPEYAPVTGEGLTATGVDDTETIERAVREGLTLGEGAFVYRGSGIDVSSPVLRGLGAGRTFITIDADYLIDSDQQWGSLFVEGISFTGGRAVIRNRYRGANVTTMHVVRNCRFVGYEENAICHASSDMPYWKITQNYFSAAGSENSIAVALPGLTDGTTISDNAFVNNRVHIKLGRGGNNAHIQNNDFVQTSSGSNRVAVWIVPGDKAVNAGSGLLVDANKFGNEFADSSDLRIAYLDQDGDDFARAMPSDAISSGYIAGHTITGCNFAGNSGGYEGAVVSATPNILDCYIGPITISGGSPDCVLAFRQSPSETIRTKIGPVQGVEDIVFCNAGDIVTRIG</sequence>
<dbReference type="OrthoDB" id="5191261at2"/>
<dbReference type="GO" id="GO:0016829">
    <property type="term" value="F:lyase activity"/>
    <property type="evidence" value="ECO:0007669"/>
    <property type="project" value="UniProtKB-KW"/>
</dbReference>
<evidence type="ECO:0000256" key="1">
    <source>
        <dbReference type="SAM" id="MobiDB-lite"/>
    </source>
</evidence>
<dbReference type="InterPro" id="IPR012334">
    <property type="entry name" value="Pectin_lyas_fold"/>
</dbReference>
<evidence type="ECO:0000313" key="3">
    <source>
        <dbReference type="Proteomes" id="UP000265962"/>
    </source>
</evidence>
<accession>A0A375HYJ1</accession>
<protein>
    <submittedName>
        <fullName evidence="2">Pectin lyase fold/virulence factor</fullName>
    </submittedName>
</protein>
<feature type="compositionally biased region" description="Low complexity" evidence="1">
    <location>
        <begin position="38"/>
        <end position="58"/>
    </location>
</feature>
<gene>
    <name evidence="2" type="ORF">PROPJV5_0597</name>
</gene>
<proteinExistence type="predicted"/>
<dbReference type="InterPro" id="IPR011050">
    <property type="entry name" value="Pectin_lyase_fold/virulence"/>
</dbReference>
<dbReference type="SUPFAM" id="SSF51126">
    <property type="entry name" value="Pectin lyase-like"/>
    <property type="match status" value="1"/>
</dbReference>
<dbReference type="PROSITE" id="PS51318">
    <property type="entry name" value="TAT"/>
    <property type="match status" value="1"/>
</dbReference>
<feature type="compositionally biased region" description="Low complexity" evidence="1">
    <location>
        <begin position="10"/>
        <end position="26"/>
    </location>
</feature>
<dbReference type="PROSITE" id="PS51257">
    <property type="entry name" value="PROKAR_LIPOPROTEIN"/>
    <property type="match status" value="1"/>
</dbReference>
<dbReference type="EMBL" id="OMOH01000002">
    <property type="protein sequence ID" value="SPF67640.1"/>
    <property type="molecule type" value="Genomic_DNA"/>
</dbReference>
<dbReference type="AlphaFoldDB" id="A0A375HYJ1"/>
<keyword evidence="2" id="KW-0456">Lyase</keyword>
<dbReference type="Proteomes" id="UP000265962">
    <property type="component" value="Unassembled WGS sequence"/>
</dbReference>
<feature type="region of interest" description="Disordered" evidence="1">
    <location>
        <begin position="1"/>
        <end position="132"/>
    </location>
</feature>